<proteinExistence type="predicted"/>
<evidence type="ECO:0000313" key="1">
    <source>
        <dbReference type="EMBL" id="GMQ60820.1"/>
    </source>
</evidence>
<name>A0ACB5UDZ6_9FIRM</name>
<evidence type="ECO:0000313" key="2">
    <source>
        <dbReference type="Proteomes" id="UP001374599"/>
    </source>
</evidence>
<dbReference type="EMBL" id="BTPU01000001">
    <property type="protein sequence ID" value="GMQ60820.1"/>
    <property type="molecule type" value="Genomic_DNA"/>
</dbReference>
<organism evidence="1 2">
    <name type="scientific">Vallitalea maricola</name>
    <dbReference type="NCBI Taxonomy" id="3074433"/>
    <lineage>
        <taxon>Bacteria</taxon>
        <taxon>Bacillati</taxon>
        <taxon>Bacillota</taxon>
        <taxon>Clostridia</taxon>
        <taxon>Lachnospirales</taxon>
        <taxon>Vallitaleaceae</taxon>
        <taxon>Vallitalea</taxon>
    </lineage>
</organism>
<comment type="caution">
    <text evidence="1">The sequence shown here is derived from an EMBL/GenBank/DDBJ whole genome shotgun (WGS) entry which is preliminary data.</text>
</comment>
<keyword evidence="2" id="KW-1185">Reference proteome</keyword>
<protein>
    <submittedName>
        <fullName evidence="1">Uncharacterized protein</fullName>
    </submittedName>
</protein>
<gene>
    <name evidence="1" type="ORF">AN2V17_00460</name>
</gene>
<accession>A0ACB5UDZ6</accession>
<reference evidence="1" key="1">
    <citation type="submission" date="2023-09" db="EMBL/GenBank/DDBJ databases">
        <title>Vallitalea sediminicola and Vallitalea maricola sp. nov., anaerobic bacteria isolated from marine sediment.</title>
        <authorList>
            <person name="Hirano S."/>
            <person name="Maeda A."/>
            <person name="Terahara T."/>
            <person name="Mori K."/>
            <person name="Hamada M."/>
            <person name="Matsumoto R."/>
            <person name="Kobayashi T."/>
        </authorList>
    </citation>
    <scope>NUCLEOTIDE SEQUENCE</scope>
    <source>
        <strain evidence="1">AN17-2</strain>
    </source>
</reference>
<sequence>MKKVILVLTMALMISNTTCVKAVDDVYFNDVLNSHWAKDNIEKLVGLGIVDGYEDSSFKPDKNINVDAFIKLVVTGLGYTDIKNAEGYWATNYINKALELSIVQDGQFDRYNRIISREEMASITTRALGQIEDMENENKEQNLDFIKSCILDFNIIESKYQKNVVDCYSIGLITGKPDGFDPKGNATRAEAVTVIVRLLDKSYRKPIFIPPMITENDIMKDADGKMYFDVIRYRDYKNQDERIATEVKHKYRVYECPTGEVTALQLLYAMDKVYQDNTGYVHLAQSGKNEHPLGIIYDCVDTVDRTVDDYDIDIIENKEVGFCVKHSKHKTPSAYGISLYYKIHDMTYMERFTKYEKMFDTMIYYLYENNFQVMKDTIKEILQIAENMDVDRYRYTIKMNDREMYIEVDKDHRISFDITIKGGKVEHFYPVEENAPDFLKKWNK</sequence>
<dbReference type="Proteomes" id="UP001374599">
    <property type="component" value="Unassembled WGS sequence"/>
</dbReference>